<dbReference type="OrthoDB" id="4407017at2"/>
<sequence length="315" mass="33073">MAEDSGSTPHISLAAAADCGNGTFAVCADEGRALWYGPFLDSDADHPRGDRLAGTMAAASRAVWLAGRARADAGHSEATLHLTVTDTDVDEITLACAASMSGLVLDLVYSEDNPALDWCHVFGSLDWNPGALLSLVDAEAPEPRPGRHLRSVRAAGTHPPVNTDTEEGLPVTRNANELRTEPAADPAVDLRAALESLLLRDAAGLDATLRHAISAAVHLAVDTPHGPPDDAEEFLGRLDAAWLLAAWSGHDVEMSLIATLAAGEVPALSWCELMFTTALAPWSTSPAAVRARHIFTTAAARTGPRRPPVIRVSNG</sequence>
<accession>A0A366DQP9</accession>
<name>A0A366DQP9_9NOCA</name>
<comment type="caution">
    <text evidence="1">The sequence shown here is derived from an EMBL/GenBank/DDBJ whole genome shotgun (WGS) entry which is preliminary data.</text>
</comment>
<organism evidence="1 2">
    <name type="scientific">Nocardia puris</name>
    <dbReference type="NCBI Taxonomy" id="208602"/>
    <lineage>
        <taxon>Bacteria</taxon>
        <taxon>Bacillati</taxon>
        <taxon>Actinomycetota</taxon>
        <taxon>Actinomycetes</taxon>
        <taxon>Mycobacteriales</taxon>
        <taxon>Nocardiaceae</taxon>
        <taxon>Nocardia</taxon>
    </lineage>
</organism>
<evidence type="ECO:0000313" key="2">
    <source>
        <dbReference type="Proteomes" id="UP000252586"/>
    </source>
</evidence>
<dbReference type="AlphaFoldDB" id="A0A366DQP9"/>
<dbReference type="Proteomes" id="UP000252586">
    <property type="component" value="Unassembled WGS sequence"/>
</dbReference>
<reference evidence="1 2" key="1">
    <citation type="submission" date="2018-06" db="EMBL/GenBank/DDBJ databases">
        <title>Genomic Encyclopedia of Type Strains, Phase IV (KMG-IV): sequencing the most valuable type-strain genomes for metagenomic binning, comparative biology and taxonomic classification.</title>
        <authorList>
            <person name="Goeker M."/>
        </authorList>
    </citation>
    <scope>NUCLEOTIDE SEQUENCE [LARGE SCALE GENOMIC DNA]</scope>
    <source>
        <strain evidence="1 2">DSM 44599</strain>
    </source>
</reference>
<dbReference type="RefSeq" id="WP_084537757.1">
    <property type="nucleotide sequence ID" value="NZ_CP107943.1"/>
</dbReference>
<protein>
    <submittedName>
        <fullName evidence="1">Uncharacterized protein</fullName>
    </submittedName>
</protein>
<proteinExistence type="predicted"/>
<evidence type="ECO:0000313" key="1">
    <source>
        <dbReference type="EMBL" id="RBO92402.1"/>
    </source>
</evidence>
<dbReference type="EMBL" id="QNRE01000003">
    <property type="protein sequence ID" value="RBO92402.1"/>
    <property type="molecule type" value="Genomic_DNA"/>
</dbReference>
<keyword evidence="2" id="KW-1185">Reference proteome</keyword>
<gene>
    <name evidence="1" type="ORF">DFR74_10345</name>
</gene>